<dbReference type="KEGG" id="tet:TTHERM_01362500"/>
<keyword evidence="5" id="KW-0677">Repeat</keyword>
<evidence type="ECO:0000256" key="1">
    <source>
        <dbReference type="ARBA" id="ARBA00001798"/>
    </source>
</evidence>
<dbReference type="EC" id="2.3.2.31" evidence="2"/>
<dbReference type="Pfam" id="PF01485">
    <property type="entry name" value="IBR"/>
    <property type="match status" value="1"/>
</dbReference>
<evidence type="ECO:0000256" key="2">
    <source>
        <dbReference type="ARBA" id="ARBA00012251"/>
    </source>
</evidence>
<dbReference type="OrthoDB" id="297477at2759"/>
<keyword evidence="7" id="KW-0833">Ubl conjugation pathway</keyword>
<keyword evidence="3" id="KW-0808">Transferase</keyword>
<dbReference type="InterPro" id="IPR002867">
    <property type="entry name" value="IBR_dom"/>
</dbReference>
<evidence type="ECO:0000259" key="13">
    <source>
        <dbReference type="PROSITE" id="PS51873"/>
    </source>
</evidence>
<dbReference type="AlphaFoldDB" id="Q229P0"/>
<dbReference type="PROSITE" id="PS50089">
    <property type="entry name" value="ZF_RING_2"/>
    <property type="match status" value="1"/>
</dbReference>
<feature type="region of interest" description="Disordered" evidence="11">
    <location>
        <begin position="585"/>
        <end position="642"/>
    </location>
</feature>
<feature type="compositionally biased region" description="Acidic residues" evidence="11">
    <location>
        <begin position="1"/>
        <end position="26"/>
    </location>
</feature>
<evidence type="ECO:0000256" key="6">
    <source>
        <dbReference type="ARBA" id="ARBA00022771"/>
    </source>
</evidence>
<evidence type="ECO:0000256" key="11">
    <source>
        <dbReference type="SAM" id="MobiDB-lite"/>
    </source>
</evidence>
<dbReference type="eggNOG" id="KOG1815">
    <property type="taxonomic scope" value="Eukaryota"/>
</dbReference>
<gene>
    <name evidence="14" type="ORF">TTHERM_01362500</name>
</gene>
<dbReference type="Proteomes" id="UP000009168">
    <property type="component" value="Unassembled WGS sequence"/>
</dbReference>
<dbReference type="EMBL" id="GG662310">
    <property type="protein sequence ID" value="EAR81998.3"/>
    <property type="molecule type" value="Genomic_DNA"/>
</dbReference>
<reference evidence="15" key="1">
    <citation type="journal article" date="2006" name="PLoS Biol.">
        <title>Macronuclear genome sequence of the ciliate Tetrahymena thermophila, a model eukaryote.</title>
        <authorList>
            <person name="Eisen J.A."/>
            <person name="Coyne R.S."/>
            <person name="Wu M."/>
            <person name="Wu D."/>
            <person name="Thiagarajan M."/>
            <person name="Wortman J.R."/>
            <person name="Badger J.H."/>
            <person name="Ren Q."/>
            <person name="Amedeo P."/>
            <person name="Jones K.M."/>
            <person name="Tallon L.J."/>
            <person name="Delcher A.L."/>
            <person name="Salzberg S.L."/>
            <person name="Silva J.C."/>
            <person name="Haas B.J."/>
            <person name="Majoros W.H."/>
            <person name="Farzad M."/>
            <person name="Carlton J.M."/>
            <person name="Smith R.K. Jr."/>
            <person name="Garg J."/>
            <person name="Pearlman R.E."/>
            <person name="Karrer K.M."/>
            <person name="Sun L."/>
            <person name="Manning G."/>
            <person name="Elde N.C."/>
            <person name="Turkewitz A.P."/>
            <person name="Asai D.J."/>
            <person name="Wilkes D.E."/>
            <person name="Wang Y."/>
            <person name="Cai H."/>
            <person name="Collins K."/>
            <person name="Stewart B.A."/>
            <person name="Lee S.R."/>
            <person name="Wilamowska K."/>
            <person name="Weinberg Z."/>
            <person name="Ruzzo W.L."/>
            <person name="Wloga D."/>
            <person name="Gaertig J."/>
            <person name="Frankel J."/>
            <person name="Tsao C.-C."/>
            <person name="Gorovsky M.A."/>
            <person name="Keeling P.J."/>
            <person name="Waller R.F."/>
            <person name="Patron N.J."/>
            <person name="Cherry J.M."/>
            <person name="Stover N.A."/>
            <person name="Krieger C.J."/>
            <person name="del Toro C."/>
            <person name="Ryder H.F."/>
            <person name="Williamson S.C."/>
            <person name="Barbeau R.A."/>
            <person name="Hamilton E.P."/>
            <person name="Orias E."/>
        </authorList>
    </citation>
    <scope>NUCLEOTIDE SEQUENCE [LARGE SCALE GENOMIC DNA]</scope>
    <source>
        <strain evidence="15">SB210</strain>
    </source>
</reference>
<proteinExistence type="predicted"/>
<dbReference type="InterPro" id="IPR031127">
    <property type="entry name" value="E3_UB_ligase_RBR"/>
</dbReference>
<dbReference type="RefSeq" id="XP_001029661.3">
    <property type="nucleotide sequence ID" value="XM_001029661.3"/>
</dbReference>
<evidence type="ECO:0000256" key="10">
    <source>
        <dbReference type="SAM" id="Coils"/>
    </source>
</evidence>
<evidence type="ECO:0000256" key="8">
    <source>
        <dbReference type="ARBA" id="ARBA00022833"/>
    </source>
</evidence>
<keyword evidence="4" id="KW-0479">Metal-binding</keyword>
<dbReference type="GeneID" id="7833384"/>
<protein>
    <recommendedName>
        <fullName evidence="2">RBR-type E3 ubiquitin transferase</fullName>
        <ecNumber evidence="2">2.3.2.31</ecNumber>
    </recommendedName>
</protein>
<dbReference type="PANTHER" id="PTHR11685">
    <property type="entry name" value="RBR FAMILY RING FINGER AND IBR DOMAIN-CONTAINING"/>
    <property type="match status" value="1"/>
</dbReference>
<keyword evidence="10" id="KW-0175">Coiled coil</keyword>
<keyword evidence="15" id="KW-1185">Reference proteome</keyword>
<keyword evidence="8" id="KW-0862">Zinc</keyword>
<feature type="domain" description="RING-type" evidence="12">
    <location>
        <begin position="125"/>
        <end position="171"/>
    </location>
</feature>
<feature type="domain" description="RING-type" evidence="13">
    <location>
        <begin position="121"/>
        <end position="349"/>
    </location>
</feature>
<dbReference type="GO" id="GO:0061630">
    <property type="term" value="F:ubiquitin protein ligase activity"/>
    <property type="evidence" value="ECO:0007669"/>
    <property type="project" value="UniProtKB-EC"/>
</dbReference>
<sequence>MSDGEDYNEDDYYEGEEEYYDDGGNIEEEHNDNLELPSQLVKKQSSVATHKNVEFVLKNEIISRIEKSIEAVQNEQGISSGRALFLLKACKYNVQDTQNIPHKIMDDIYFSETKEATENKNKNTCLQCQKELDKTAFNLECSHRYCMQCAENYITEQFKHQEDENRVCCKCPFASCKERFGFQDFKKLLDEQAFKDYCKFLEDDALKIADYIIRCPSSDCMYVIVQIDQLSLKQSAKSMRCQCRTLFCSSCGSNAHEPLKCSTVKIFNQLEQEQNQIRTLKEKENLYVNKKKTFEYSSFSHSSDFCPNGCPKFLVEKKDNPKVKQCPFCEGNFCIDCKQLYPCKCVEKEESKESMMEAENDNQKSNEKQVELPTVVDYILPLMNTFTACKDNLLYVKVAKRKISAYLQNTLKFVSEKGKYESELNFVHSSLDVLEDLLLFIGHANLFIKIGASSKGDLLKFQLDELQNQYEQLKEALTKDYNQFYKDLKPDDIFGARFQNLKEQVLAICTKVNRNQSSCASDFIGVNLNDGNFEAYFKIYQKESPQALATIKKEQERIDSENKARNSKFGMMGFGDFGGDMMRGGRMHQYGGGHDYHPRGGGYQNRGMPRQKQQQDSDDDEDHYPRGGRQHMQSNMDDSDDDADKIYSQIMETPQQKLLKLLSLVQLKFPRYFEEVRKQKTYIDAFNKLEELKKKDEPIYKSDNILVILPKGIRIINHAYVMNLEQENIQNNKVLQEIINQYKDIFKAFDDKMSKIKEVTPWNAQFFDYFEFLIMNEYKKLKPNEEAQVEETCIACKKPLYPLDDEQFATKILSSSKNISDTDVIIIQDCQHPIHVGCYKPLVTPQVYYKCPCSLEYFRPIGKSIQAFVKDQEDYQYVEIIYRIPNQTINNVQIKAQNIIAYLYPYDETQSQLIYNCYNCYVEAFNRGITFDFSEDGKVQFRIYHQTVAPPRFKQLIQDDRESMYELKKQLENFNIKPNF</sequence>
<comment type="catalytic activity">
    <reaction evidence="1">
        <text>[E2 ubiquitin-conjugating enzyme]-S-ubiquitinyl-L-cysteine + [acceptor protein]-L-lysine = [E2 ubiquitin-conjugating enzyme]-L-cysteine + [acceptor protein]-N(6)-ubiquitinyl-L-lysine.</text>
        <dbReference type="EC" id="2.3.2.31"/>
    </reaction>
</comment>
<dbReference type="InterPro" id="IPR017907">
    <property type="entry name" value="Znf_RING_CS"/>
</dbReference>
<dbReference type="HOGENOM" id="CLU_271756_0_0_1"/>
<evidence type="ECO:0000256" key="9">
    <source>
        <dbReference type="PROSITE-ProRule" id="PRU00175"/>
    </source>
</evidence>
<evidence type="ECO:0000313" key="15">
    <source>
        <dbReference type="Proteomes" id="UP000009168"/>
    </source>
</evidence>
<evidence type="ECO:0000256" key="7">
    <source>
        <dbReference type="ARBA" id="ARBA00022786"/>
    </source>
</evidence>
<dbReference type="InParanoid" id="Q229P0"/>
<dbReference type="GO" id="GO:0008270">
    <property type="term" value="F:zinc ion binding"/>
    <property type="evidence" value="ECO:0007669"/>
    <property type="project" value="UniProtKB-KW"/>
</dbReference>
<evidence type="ECO:0000256" key="3">
    <source>
        <dbReference type="ARBA" id="ARBA00022679"/>
    </source>
</evidence>
<dbReference type="PROSITE" id="PS00518">
    <property type="entry name" value="ZF_RING_1"/>
    <property type="match status" value="1"/>
</dbReference>
<organism evidence="14 15">
    <name type="scientific">Tetrahymena thermophila (strain SB210)</name>
    <dbReference type="NCBI Taxonomy" id="312017"/>
    <lineage>
        <taxon>Eukaryota</taxon>
        <taxon>Sar</taxon>
        <taxon>Alveolata</taxon>
        <taxon>Ciliophora</taxon>
        <taxon>Intramacronucleata</taxon>
        <taxon>Oligohymenophorea</taxon>
        <taxon>Hymenostomatida</taxon>
        <taxon>Tetrahymenina</taxon>
        <taxon>Tetrahymenidae</taxon>
        <taxon>Tetrahymena</taxon>
    </lineage>
</organism>
<evidence type="ECO:0000259" key="12">
    <source>
        <dbReference type="PROSITE" id="PS50089"/>
    </source>
</evidence>
<dbReference type="GO" id="GO:0016567">
    <property type="term" value="P:protein ubiquitination"/>
    <property type="evidence" value="ECO:0007669"/>
    <property type="project" value="InterPro"/>
</dbReference>
<dbReference type="Gene3D" id="3.30.40.10">
    <property type="entry name" value="Zinc/RING finger domain, C3HC4 (zinc finger)"/>
    <property type="match status" value="1"/>
</dbReference>
<feature type="region of interest" description="Disordered" evidence="11">
    <location>
        <begin position="1"/>
        <end position="27"/>
    </location>
</feature>
<dbReference type="InterPro" id="IPR013083">
    <property type="entry name" value="Znf_RING/FYVE/PHD"/>
</dbReference>
<dbReference type="InterPro" id="IPR001841">
    <property type="entry name" value="Znf_RING"/>
</dbReference>
<feature type="coiled-coil region" evidence="10">
    <location>
        <begin position="263"/>
        <end position="290"/>
    </location>
</feature>
<feature type="coiled-coil region" evidence="10">
    <location>
        <begin position="456"/>
        <end position="483"/>
    </location>
</feature>
<evidence type="ECO:0000256" key="5">
    <source>
        <dbReference type="ARBA" id="ARBA00022737"/>
    </source>
</evidence>
<dbReference type="SUPFAM" id="SSF57850">
    <property type="entry name" value="RING/U-box"/>
    <property type="match status" value="2"/>
</dbReference>
<dbReference type="SMART" id="SM00647">
    <property type="entry name" value="IBR"/>
    <property type="match status" value="1"/>
</dbReference>
<accession>Q229P0</accession>
<evidence type="ECO:0000313" key="14">
    <source>
        <dbReference type="EMBL" id="EAR81998.3"/>
    </source>
</evidence>
<evidence type="ECO:0000256" key="4">
    <source>
        <dbReference type="ARBA" id="ARBA00022723"/>
    </source>
</evidence>
<dbReference type="STRING" id="312017.Q229P0"/>
<dbReference type="PROSITE" id="PS51873">
    <property type="entry name" value="TRIAD"/>
    <property type="match status" value="1"/>
</dbReference>
<dbReference type="InterPro" id="IPR044066">
    <property type="entry name" value="TRIAD_supradom"/>
</dbReference>
<name>Q229P0_TETTS</name>
<keyword evidence="6 9" id="KW-0863">Zinc-finger</keyword>